<proteinExistence type="predicted"/>
<evidence type="ECO:0000313" key="2">
    <source>
        <dbReference type="EMBL" id="CAB4133102.1"/>
    </source>
</evidence>
<dbReference type="PANTHER" id="PTHR31340:SF3">
    <property type="entry name" value="MITOCHONDRIAL GENOME MAINTENANCE EXONUCLEASE 1"/>
    <property type="match status" value="1"/>
</dbReference>
<dbReference type="PANTHER" id="PTHR31340">
    <property type="entry name" value="MITOCHONDRIAL GENOME MAINTENANCE EXONUCLEASE 1"/>
    <property type="match status" value="1"/>
</dbReference>
<feature type="domain" description="PD-(D/E)XK endonuclease-like" evidence="1">
    <location>
        <begin position="123"/>
        <end position="174"/>
    </location>
</feature>
<organism evidence="2">
    <name type="scientific">uncultured Caudovirales phage</name>
    <dbReference type="NCBI Taxonomy" id="2100421"/>
    <lineage>
        <taxon>Viruses</taxon>
        <taxon>Duplodnaviria</taxon>
        <taxon>Heunggongvirae</taxon>
        <taxon>Uroviricota</taxon>
        <taxon>Caudoviricetes</taxon>
        <taxon>Peduoviridae</taxon>
        <taxon>Maltschvirus</taxon>
        <taxon>Maltschvirus maltsch</taxon>
    </lineage>
</organism>
<dbReference type="GO" id="GO:0008297">
    <property type="term" value="F:single-stranded DNA exodeoxyribonuclease activity"/>
    <property type="evidence" value="ECO:0007669"/>
    <property type="project" value="TreeGrafter"/>
</dbReference>
<dbReference type="Gene3D" id="3.90.320.10">
    <property type="match status" value="1"/>
</dbReference>
<protein>
    <submittedName>
        <fullName evidence="2">PD-(D/E)XK nuclease superfamily</fullName>
    </submittedName>
</protein>
<dbReference type="Pfam" id="PF12705">
    <property type="entry name" value="PDDEXK_1"/>
    <property type="match status" value="1"/>
</dbReference>
<gene>
    <name evidence="2" type="ORF">UFOVP250_39</name>
</gene>
<sequence>MIFNYCPPKDLSDLKSETFPDGKRYYTLEDGTRLPSVTTVLGAQKKEAIMAWRKRVGEEEANRVSRKATSRGTNVHTLCERYLNNESLGTIMPDALEMFLSIKPTLNRINNIHYQEQALWSKQLGMAGRVDCIGEFDGKLSVIDFKTSKKIKLIDDIEDYFWQTSAYSLMYEELIGEPINNLVIIMAVENEQPLVFEQQTKDHINGLVKAINFYKGLK</sequence>
<evidence type="ECO:0000259" key="1">
    <source>
        <dbReference type="Pfam" id="PF12705"/>
    </source>
</evidence>
<reference evidence="2" key="1">
    <citation type="submission" date="2020-04" db="EMBL/GenBank/DDBJ databases">
        <authorList>
            <person name="Chiriac C."/>
            <person name="Salcher M."/>
            <person name="Ghai R."/>
            <person name="Kavagutti S V."/>
        </authorList>
    </citation>
    <scope>NUCLEOTIDE SEQUENCE</scope>
</reference>
<name>A0A6J5LHR9_9CAUD</name>
<dbReference type="InterPro" id="IPR038726">
    <property type="entry name" value="PDDEXK_AddAB-type"/>
</dbReference>
<accession>A0A6J5LHR9</accession>
<dbReference type="EMBL" id="LR796270">
    <property type="protein sequence ID" value="CAB4133102.1"/>
    <property type="molecule type" value="Genomic_DNA"/>
</dbReference>
<dbReference type="InterPro" id="IPR011604">
    <property type="entry name" value="PDDEXK-like_dom_sf"/>
</dbReference>